<gene>
    <name evidence="6" type="ORF">DAPPUDRAFT_254379</name>
</gene>
<reference evidence="6 7" key="1">
    <citation type="journal article" date="2011" name="Science">
        <title>The ecoresponsive genome of Daphnia pulex.</title>
        <authorList>
            <person name="Colbourne J.K."/>
            <person name="Pfrender M.E."/>
            <person name="Gilbert D."/>
            <person name="Thomas W.K."/>
            <person name="Tucker A."/>
            <person name="Oakley T.H."/>
            <person name="Tokishita S."/>
            <person name="Aerts A."/>
            <person name="Arnold G.J."/>
            <person name="Basu M.K."/>
            <person name="Bauer D.J."/>
            <person name="Caceres C.E."/>
            <person name="Carmel L."/>
            <person name="Casola C."/>
            <person name="Choi J.H."/>
            <person name="Detter J.C."/>
            <person name="Dong Q."/>
            <person name="Dusheyko S."/>
            <person name="Eads B.D."/>
            <person name="Frohlich T."/>
            <person name="Geiler-Samerotte K.A."/>
            <person name="Gerlach D."/>
            <person name="Hatcher P."/>
            <person name="Jogdeo S."/>
            <person name="Krijgsveld J."/>
            <person name="Kriventseva E.V."/>
            <person name="Kultz D."/>
            <person name="Laforsch C."/>
            <person name="Lindquist E."/>
            <person name="Lopez J."/>
            <person name="Manak J.R."/>
            <person name="Muller J."/>
            <person name="Pangilinan J."/>
            <person name="Patwardhan R.P."/>
            <person name="Pitluck S."/>
            <person name="Pritham E.J."/>
            <person name="Rechtsteiner A."/>
            <person name="Rho M."/>
            <person name="Rogozin I.B."/>
            <person name="Sakarya O."/>
            <person name="Salamov A."/>
            <person name="Schaack S."/>
            <person name="Shapiro H."/>
            <person name="Shiga Y."/>
            <person name="Skalitzky C."/>
            <person name="Smith Z."/>
            <person name="Souvorov A."/>
            <person name="Sung W."/>
            <person name="Tang Z."/>
            <person name="Tsuchiya D."/>
            <person name="Tu H."/>
            <person name="Vos H."/>
            <person name="Wang M."/>
            <person name="Wolf Y.I."/>
            <person name="Yamagata H."/>
            <person name="Yamada T."/>
            <person name="Ye Y."/>
            <person name="Shaw J.R."/>
            <person name="Andrews J."/>
            <person name="Crease T.J."/>
            <person name="Tang H."/>
            <person name="Lucas S.M."/>
            <person name="Robertson H.M."/>
            <person name="Bork P."/>
            <person name="Koonin E.V."/>
            <person name="Zdobnov E.M."/>
            <person name="Grigoriev I.V."/>
            <person name="Lynch M."/>
            <person name="Boore J.L."/>
        </authorList>
    </citation>
    <scope>NUCLEOTIDE SEQUENCE [LARGE SCALE GENOMIC DNA]</scope>
</reference>
<evidence type="ECO:0000313" key="6">
    <source>
        <dbReference type="EMBL" id="EFX72521.1"/>
    </source>
</evidence>
<dbReference type="KEGG" id="dpx:DAPPUDRAFT_254379"/>
<dbReference type="OrthoDB" id="6371806at2759"/>
<dbReference type="Proteomes" id="UP000000305">
    <property type="component" value="Unassembled WGS sequence"/>
</dbReference>
<proteinExistence type="predicted"/>
<feature type="disulfide bond" evidence="2">
    <location>
        <begin position="195"/>
        <end position="212"/>
    </location>
</feature>
<evidence type="ECO:0000313" key="7">
    <source>
        <dbReference type="Proteomes" id="UP000000305"/>
    </source>
</evidence>
<dbReference type="HOGENOM" id="CLU_510265_0_0_1"/>
<keyword evidence="4" id="KW-0732">Signal</keyword>
<evidence type="ECO:0000256" key="2">
    <source>
        <dbReference type="PROSITE-ProRule" id="PRU00059"/>
    </source>
</evidence>
<feature type="domain" description="CUB" evidence="5">
    <location>
        <begin position="109"/>
        <end position="214"/>
    </location>
</feature>
<dbReference type="EMBL" id="GL732599">
    <property type="protein sequence ID" value="EFX72521.1"/>
    <property type="molecule type" value="Genomic_DNA"/>
</dbReference>
<feature type="compositionally biased region" description="Basic and acidic residues" evidence="3">
    <location>
        <begin position="92"/>
        <end position="101"/>
    </location>
</feature>
<feature type="region of interest" description="Disordered" evidence="3">
    <location>
        <begin position="49"/>
        <end position="103"/>
    </location>
</feature>
<evidence type="ECO:0000259" key="5">
    <source>
        <dbReference type="PROSITE" id="PS01180"/>
    </source>
</evidence>
<protein>
    <recommendedName>
        <fullName evidence="5">CUB domain-containing protein</fullName>
    </recommendedName>
</protein>
<feature type="signal peptide" evidence="4">
    <location>
        <begin position="1"/>
        <end position="17"/>
    </location>
</feature>
<dbReference type="InParanoid" id="E9H716"/>
<comment type="caution">
    <text evidence="2">Lacks conserved residue(s) required for the propagation of feature annotation.</text>
</comment>
<feature type="disulfide bond" evidence="2">
    <location>
        <begin position="318"/>
        <end position="335"/>
    </location>
</feature>
<sequence length="534" mass="60403">MRHLVLLFSLVLSVTVADDSAKDFSQNSCYITVSPITLAETTLATSLNSSGNDEDYYRKNSRPANAVKKSTTVKPVVRRPATTTRRPRPTRHPAETKDPVHSWDQADTCGGNILVPLSDDQNNKVIEETYRSTSFPIARTYPSICTWNVKVRRKSHLPSKFMVMMGRLQVSINYRHGRIVLRLDERSRLPNDKECTNGYIRVSPFMKEAKICGRIGDVPPLQWHVEDQQPETVTISMRNMGLEEDKSTGLSFTLQDTCGGTIHVPLIFDRLSFHESSHFFTERNYPLVCIWNVSPLCRRTRVTMRVDVQSRLADVDGCTKGYYTVTPIMKEAKLCGRIGTVPPFQWYVDDQKLEDVSIVIPDIKKIDVDIEKYWSTTRWVNRLREESVKGDRPRLITPGIFGSTTISSILPNTQNFNKTTSNHFEDQSDITWVILKPLSDTKISSSSNVVPNVVSNEIVAPAAIHSSISPVNNLPKIPPSPRTLLPLFHGHQRPHLLQLSPYDYGPSTHYPSLFDQSIDKQANIEDSTPVKQNI</sequence>
<feature type="chain" id="PRO_5003241564" description="CUB domain-containing protein" evidence="4">
    <location>
        <begin position="18"/>
        <end position="534"/>
    </location>
</feature>
<evidence type="ECO:0000256" key="4">
    <source>
        <dbReference type="SAM" id="SignalP"/>
    </source>
</evidence>
<evidence type="ECO:0000256" key="3">
    <source>
        <dbReference type="SAM" id="MobiDB-lite"/>
    </source>
</evidence>
<keyword evidence="1 2" id="KW-1015">Disulfide bond</keyword>
<name>E9H716_DAPPU</name>
<feature type="domain" description="CUB" evidence="5">
    <location>
        <begin position="258"/>
        <end position="337"/>
    </location>
</feature>
<organism evidence="6 7">
    <name type="scientific">Daphnia pulex</name>
    <name type="common">Water flea</name>
    <dbReference type="NCBI Taxonomy" id="6669"/>
    <lineage>
        <taxon>Eukaryota</taxon>
        <taxon>Metazoa</taxon>
        <taxon>Ecdysozoa</taxon>
        <taxon>Arthropoda</taxon>
        <taxon>Crustacea</taxon>
        <taxon>Branchiopoda</taxon>
        <taxon>Diplostraca</taxon>
        <taxon>Cladocera</taxon>
        <taxon>Anomopoda</taxon>
        <taxon>Daphniidae</taxon>
        <taxon>Daphnia</taxon>
    </lineage>
</organism>
<dbReference type="AlphaFoldDB" id="E9H716"/>
<dbReference type="InterPro" id="IPR000859">
    <property type="entry name" value="CUB_dom"/>
</dbReference>
<dbReference type="STRING" id="6669.E9H716"/>
<keyword evidence="7" id="KW-1185">Reference proteome</keyword>
<dbReference type="PROSITE" id="PS01180">
    <property type="entry name" value="CUB"/>
    <property type="match status" value="2"/>
</dbReference>
<accession>E9H716</accession>
<feature type="compositionally biased region" description="Low complexity" evidence="3">
    <location>
        <begin position="72"/>
        <end position="84"/>
    </location>
</feature>
<evidence type="ECO:0000256" key="1">
    <source>
        <dbReference type="ARBA" id="ARBA00023157"/>
    </source>
</evidence>